<dbReference type="InterPro" id="IPR006203">
    <property type="entry name" value="GHMP_knse_ATP-bd_CS"/>
</dbReference>
<feature type="compositionally biased region" description="Polar residues" evidence="6">
    <location>
        <begin position="376"/>
        <end position="385"/>
    </location>
</feature>
<dbReference type="SUPFAM" id="SSF54211">
    <property type="entry name" value="Ribosomal protein S5 domain 2-like"/>
    <property type="match status" value="1"/>
</dbReference>
<dbReference type="PROSITE" id="PS00106">
    <property type="entry name" value="GALACTOKINASE"/>
    <property type="match status" value="1"/>
</dbReference>
<dbReference type="PANTHER" id="PTHR10457:SF7">
    <property type="entry name" value="GALACTOKINASE-RELATED"/>
    <property type="match status" value="1"/>
</dbReference>
<feature type="region of interest" description="Disordered" evidence="6">
    <location>
        <begin position="376"/>
        <end position="398"/>
    </location>
</feature>
<dbReference type="Gene3D" id="3.30.70.3170">
    <property type="match status" value="1"/>
</dbReference>
<dbReference type="GO" id="GO:0005524">
    <property type="term" value="F:ATP binding"/>
    <property type="evidence" value="ECO:0007669"/>
    <property type="project" value="UniProtKB-KW"/>
</dbReference>
<gene>
    <name evidence="11" type="primary">GALK2</name>
    <name evidence="10" type="ORF">CCAP1982_LOCUS10905</name>
</gene>
<dbReference type="Gene3D" id="3.30.230.10">
    <property type="match status" value="1"/>
</dbReference>
<feature type="domain" description="Galactokinase N-terminal" evidence="9">
    <location>
        <begin position="33"/>
        <end position="80"/>
    </location>
</feature>
<evidence type="ECO:0000256" key="2">
    <source>
        <dbReference type="ARBA" id="ARBA00022679"/>
    </source>
</evidence>
<evidence type="ECO:0000256" key="6">
    <source>
        <dbReference type="SAM" id="MobiDB-lite"/>
    </source>
</evidence>
<dbReference type="InterPro" id="IPR013750">
    <property type="entry name" value="GHMP_kinase_C_dom"/>
</dbReference>
<keyword evidence="12" id="KW-1185">Reference proteome</keyword>
<evidence type="ECO:0000313" key="10">
    <source>
        <dbReference type="EMBL" id="CAD7002413.1"/>
    </source>
</evidence>
<evidence type="ECO:0000256" key="1">
    <source>
        <dbReference type="ARBA" id="ARBA00006566"/>
    </source>
</evidence>
<feature type="domain" description="GHMP kinase C-terminal" evidence="8">
    <location>
        <begin position="414"/>
        <end position="473"/>
    </location>
</feature>
<dbReference type="GO" id="GO:0004335">
    <property type="term" value="F:galactokinase activity"/>
    <property type="evidence" value="ECO:0007669"/>
    <property type="project" value="InterPro"/>
</dbReference>
<proteinExistence type="evidence at transcript level"/>
<dbReference type="AlphaFoldDB" id="W8BHD5"/>
<evidence type="ECO:0000256" key="3">
    <source>
        <dbReference type="ARBA" id="ARBA00022741"/>
    </source>
</evidence>
<dbReference type="Pfam" id="PF10509">
    <property type="entry name" value="GalKase_gal_bdg"/>
    <property type="match status" value="1"/>
</dbReference>
<keyword evidence="3" id="KW-0547">Nucleotide-binding</keyword>
<dbReference type="InterPro" id="IPR014721">
    <property type="entry name" value="Ribsml_uS5_D2-typ_fold_subgr"/>
</dbReference>
<dbReference type="PROSITE" id="PS00627">
    <property type="entry name" value="GHMP_KINASES_ATP"/>
    <property type="match status" value="1"/>
</dbReference>
<reference evidence="10" key="3">
    <citation type="submission" date="2020-11" db="EMBL/GenBank/DDBJ databases">
        <authorList>
            <person name="Whitehead M."/>
        </authorList>
    </citation>
    <scope>NUCLEOTIDE SEQUENCE</scope>
    <source>
        <strain evidence="10">EGII</strain>
    </source>
</reference>
<accession>W8BHD5</accession>
<dbReference type="PIRSF" id="PIRSF000530">
    <property type="entry name" value="Galactokinase"/>
    <property type="match status" value="1"/>
</dbReference>
<dbReference type="EMBL" id="GAMC01013910">
    <property type="protein sequence ID" value="JAB92645.1"/>
    <property type="molecule type" value="mRNA"/>
</dbReference>
<dbReference type="EMBL" id="GAMC01013909">
    <property type="protein sequence ID" value="JAB92646.1"/>
    <property type="molecule type" value="mRNA"/>
</dbReference>
<protein>
    <submittedName>
        <fullName evidence="10">(Mediterranean fruit fly) hypothetical protein</fullName>
    </submittedName>
    <submittedName>
        <fullName evidence="11">N-acetylgalactosamine kinase</fullName>
    </submittedName>
</protein>
<evidence type="ECO:0000259" key="8">
    <source>
        <dbReference type="Pfam" id="PF08544"/>
    </source>
</evidence>
<dbReference type="Proteomes" id="UP000606786">
    <property type="component" value="Unassembled WGS sequence"/>
</dbReference>
<dbReference type="InterPro" id="IPR006206">
    <property type="entry name" value="Mevalonate/galactokinase"/>
</dbReference>
<dbReference type="CTD" id="39031"/>
<dbReference type="EMBL" id="GAMC01013912">
    <property type="protein sequence ID" value="JAB92643.1"/>
    <property type="molecule type" value="mRNA"/>
</dbReference>
<dbReference type="SUPFAM" id="SSF55060">
    <property type="entry name" value="GHMP Kinase, C-terminal domain"/>
    <property type="match status" value="1"/>
</dbReference>
<dbReference type="PRINTS" id="PR00959">
    <property type="entry name" value="MEVGALKINASE"/>
</dbReference>
<keyword evidence="5" id="KW-0067">ATP-binding</keyword>
<feature type="domain" description="GHMP kinase N-terminal" evidence="7">
    <location>
        <begin position="128"/>
        <end position="214"/>
    </location>
</feature>
<evidence type="ECO:0000313" key="12">
    <source>
        <dbReference type="Proteomes" id="UP000606786"/>
    </source>
</evidence>
<keyword evidence="2" id="KW-0808">Transferase</keyword>
<dbReference type="InterPro" id="IPR000705">
    <property type="entry name" value="Galactokinase"/>
</dbReference>
<dbReference type="InterPro" id="IPR036554">
    <property type="entry name" value="GHMP_kinase_C_sf"/>
</dbReference>
<dbReference type="InterPro" id="IPR006204">
    <property type="entry name" value="GHMP_kinase_N_dom"/>
</dbReference>
<dbReference type="EMBL" id="CAJHJT010000034">
    <property type="protein sequence ID" value="CAD7002413.1"/>
    <property type="molecule type" value="Genomic_DNA"/>
</dbReference>
<dbReference type="PANTHER" id="PTHR10457">
    <property type="entry name" value="MEVALONATE KINASE/GALACTOKINASE"/>
    <property type="match status" value="1"/>
</dbReference>
<evidence type="ECO:0000313" key="11">
    <source>
        <dbReference type="EMBL" id="JAB92646.1"/>
    </source>
</evidence>
<dbReference type="Pfam" id="PF00288">
    <property type="entry name" value="GHMP_kinases_N"/>
    <property type="match status" value="1"/>
</dbReference>
<dbReference type="GeneID" id="101457008"/>
<dbReference type="InterPro" id="IPR020568">
    <property type="entry name" value="Ribosomal_Su5_D2-typ_SF"/>
</dbReference>
<sequence length="524" mass="58320">MAANADSAICMSSLTLRPEHSLYSRLHELKDFYCSQFGHEPEFFVRVPGRVNIIGEHVDYCGYPVLPMAIDQCILLAVGRNEENSFLQLRNVETKRYENFKCDMSALRIDLPQNSGPQWYNYYLCGIKGIFEQIQQSNNKPLTPIGMTVALSGNIPPASGLSSSSALVSAAVLATAYVHQSSPLDRKQLASISARCERYIGTQGGGMDQAIAYLAKAGCAQFIEFHPELKATPIQLPAGVCFIVANSLAAKNKAASSDFNERVVECRLAARIIARHMEFSNWRGMIRFVQLQEALQCTLTELEELVLKWLPKDIYTRVELCARDLDVSDEEFEREFLTVNTRHMTQFKLRQRALHVIQESLRVAKFREICEQTSLGSPTTKNQLQSNGVNGKSNGSGVNATNGAVRDTTIDSAKQFALLSQLMRQSHESLKKLYECTHVDLERLIALSDDAGVGARLTGAGWGGCIVACCDSMESSTKYIKMLKENYFKLLPSHLIERYGINDFDDVVFATFPGNGAELFELNC</sequence>
<name>W8BHD5_CERCA</name>
<reference evidence="11" key="1">
    <citation type="submission" date="2013-07" db="EMBL/GenBank/DDBJ databases">
        <authorList>
            <person name="Geib S."/>
        </authorList>
    </citation>
    <scope>NUCLEOTIDE SEQUENCE</scope>
</reference>
<evidence type="ECO:0000259" key="9">
    <source>
        <dbReference type="Pfam" id="PF10509"/>
    </source>
</evidence>
<dbReference type="Pfam" id="PF08544">
    <property type="entry name" value="GHMP_kinases_C"/>
    <property type="match status" value="1"/>
</dbReference>
<evidence type="ECO:0000259" key="7">
    <source>
        <dbReference type="Pfam" id="PF00288"/>
    </source>
</evidence>
<dbReference type="GO" id="GO:0005829">
    <property type="term" value="C:cytosol"/>
    <property type="evidence" value="ECO:0007669"/>
    <property type="project" value="TreeGrafter"/>
</dbReference>
<feature type="compositionally biased region" description="Low complexity" evidence="6">
    <location>
        <begin position="386"/>
        <end position="398"/>
    </location>
</feature>
<dbReference type="Gene3D" id="1.20.1440.340">
    <property type="match status" value="1"/>
</dbReference>
<dbReference type="InterPro" id="IPR019539">
    <property type="entry name" value="GalKase_N"/>
</dbReference>
<dbReference type="OrthoDB" id="187738at2759"/>
<reference evidence="11" key="2">
    <citation type="journal article" date="2014" name="BMC Genomics">
        <title>A genomic perspective to assessing quality of mass-reared SIT flies used in Mediterranean fruit fly (Ceratitis capitata) eradication in California.</title>
        <authorList>
            <person name="Calla B."/>
            <person name="Hall B."/>
            <person name="Hou S."/>
            <person name="Geib S.M."/>
        </authorList>
    </citation>
    <scope>NUCLEOTIDE SEQUENCE</scope>
</reference>
<keyword evidence="4 11" id="KW-0418">Kinase</keyword>
<dbReference type="KEGG" id="ccat:101457008"/>
<evidence type="ECO:0000256" key="5">
    <source>
        <dbReference type="ARBA" id="ARBA00022840"/>
    </source>
</evidence>
<evidence type="ECO:0000256" key="4">
    <source>
        <dbReference type="ARBA" id="ARBA00022777"/>
    </source>
</evidence>
<organism evidence="11">
    <name type="scientific">Ceratitis capitata</name>
    <name type="common">Mediterranean fruit fly</name>
    <name type="synonym">Tephritis capitata</name>
    <dbReference type="NCBI Taxonomy" id="7213"/>
    <lineage>
        <taxon>Eukaryota</taxon>
        <taxon>Metazoa</taxon>
        <taxon>Ecdysozoa</taxon>
        <taxon>Arthropoda</taxon>
        <taxon>Hexapoda</taxon>
        <taxon>Insecta</taxon>
        <taxon>Pterygota</taxon>
        <taxon>Neoptera</taxon>
        <taxon>Endopterygota</taxon>
        <taxon>Diptera</taxon>
        <taxon>Brachycera</taxon>
        <taxon>Muscomorpha</taxon>
        <taxon>Tephritoidea</taxon>
        <taxon>Tephritidae</taxon>
        <taxon>Ceratitis</taxon>
        <taxon>Ceratitis</taxon>
    </lineage>
</organism>
<dbReference type="NCBIfam" id="TIGR00131">
    <property type="entry name" value="gal_kin"/>
    <property type="match status" value="1"/>
</dbReference>
<dbReference type="GO" id="GO:0006012">
    <property type="term" value="P:galactose metabolic process"/>
    <property type="evidence" value="ECO:0007669"/>
    <property type="project" value="InterPro"/>
</dbReference>
<dbReference type="PRINTS" id="PR00473">
    <property type="entry name" value="GALCTOKINASE"/>
</dbReference>
<comment type="similarity">
    <text evidence="1">Belongs to the GHMP kinase family. GalK subfamily.</text>
</comment>
<dbReference type="InterPro" id="IPR019741">
    <property type="entry name" value="Galactokinase_CS"/>
</dbReference>